<accession>A0A0F9DT12</accession>
<evidence type="ECO:0000313" key="1">
    <source>
        <dbReference type="EMBL" id="KKL56886.1"/>
    </source>
</evidence>
<comment type="caution">
    <text evidence="1">The sequence shown here is derived from an EMBL/GenBank/DDBJ whole genome shotgun (WGS) entry which is preliminary data.</text>
</comment>
<dbReference type="EMBL" id="LAZR01030345">
    <property type="protein sequence ID" value="KKL56886.1"/>
    <property type="molecule type" value="Genomic_DNA"/>
</dbReference>
<gene>
    <name evidence="1" type="ORF">LCGC14_2240980</name>
</gene>
<sequence>MSEWQDISTAPKGGAAIRARFYDAVGSYEGPPIKWIDGQWVNAQNSNIHIKATPIQWMPESPQE</sequence>
<name>A0A0F9DT12_9ZZZZ</name>
<organism evidence="1">
    <name type="scientific">marine sediment metagenome</name>
    <dbReference type="NCBI Taxonomy" id="412755"/>
    <lineage>
        <taxon>unclassified sequences</taxon>
        <taxon>metagenomes</taxon>
        <taxon>ecological metagenomes</taxon>
    </lineage>
</organism>
<proteinExistence type="predicted"/>
<reference evidence="1" key="1">
    <citation type="journal article" date="2015" name="Nature">
        <title>Complex archaea that bridge the gap between prokaryotes and eukaryotes.</title>
        <authorList>
            <person name="Spang A."/>
            <person name="Saw J.H."/>
            <person name="Jorgensen S.L."/>
            <person name="Zaremba-Niedzwiedzka K."/>
            <person name="Martijn J."/>
            <person name="Lind A.E."/>
            <person name="van Eijk R."/>
            <person name="Schleper C."/>
            <person name="Guy L."/>
            <person name="Ettema T.J."/>
        </authorList>
    </citation>
    <scope>NUCLEOTIDE SEQUENCE</scope>
</reference>
<dbReference type="AlphaFoldDB" id="A0A0F9DT12"/>
<protein>
    <submittedName>
        <fullName evidence="1">Uncharacterized protein</fullName>
    </submittedName>
</protein>